<organism evidence="2 3">
    <name type="scientific">Cherax quadricarinatus</name>
    <name type="common">Australian red claw crayfish</name>
    <dbReference type="NCBI Taxonomy" id="27406"/>
    <lineage>
        <taxon>Eukaryota</taxon>
        <taxon>Metazoa</taxon>
        <taxon>Ecdysozoa</taxon>
        <taxon>Arthropoda</taxon>
        <taxon>Crustacea</taxon>
        <taxon>Multicrustacea</taxon>
        <taxon>Malacostraca</taxon>
        <taxon>Eumalacostraca</taxon>
        <taxon>Eucarida</taxon>
        <taxon>Decapoda</taxon>
        <taxon>Pleocyemata</taxon>
        <taxon>Astacidea</taxon>
        <taxon>Parastacoidea</taxon>
        <taxon>Parastacidae</taxon>
        <taxon>Cherax</taxon>
    </lineage>
</organism>
<proteinExistence type="predicted"/>
<gene>
    <name evidence="2" type="ORF">OTU49_012103</name>
</gene>
<name>A0AAW0W234_CHEQU</name>
<dbReference type="AlphaFoldDB" id="A0AAW0W234"/>
<keyword evidence="3" id="KW-1185">Reference proteome</keyword>
<sequence length="149" mass="17207">MKTKLYSRDDGLLVRSTFSAVQPRSVLWETLSPDMGWEMECLLTWVGKRFSTQVGKRNTSQHGSGNGTSQHGLGNNVSRPMQQLRAFHTHVFTPLINPEDDHKTVLEEGYTTFRVYSHKINLSRPHYCVSCTRAEFYALRFCFFKLCVR</sequence>
<protein>
    <submittedName>
        <fullName evidence="2">Uncharacterized protein</fullName>
    </submittedName>
</protein>
<dbReference type="Proteomes" id="UP001445076">
    <property type="component" value="Unassembled WGS sequence"/>
</dbReference>
<comment type="caution">
    <text evidence="2">The sequence shown here is derived from an EMBL/GenBank/DDBJ whole genome shotgun (WGS) entry which is preliminary data.</text>
</comment>
<accession>A0AAW0W234</accession>
<evidence type="ECO:0000313" key="3">
    <source>
        <dbReference type="Proteomes" id="UP001445076"/>
    </source>
</evidence>
<reference evidence="2 3" key="1">
    <citation type="journal article" date="2024" name="BMC Genomics">
        <title>Genome assembly of redclaw crayfish (Cherax quadricarinatus) provides insights into its immune adaptation and hypoxia tolerance.</title>
        <authorList>
            <person name="Liu Z."/>
            <person name="Zheng J."/>
            <person name="Li H."/>
            <person name="Fang K."/>
            <person name="Wang S."/>
            <person name="He J."/>
            <person name="Zhou D."/>
            <person name="Weng S."/>
            <person name="Chi M."/>
            <person name="Gu Z."/>
            <person name="He J."/>
            <person name="Li F."/>
            <person name="Wang M."/>
        </authorList>
    </citation>
    <scope>NUCLEOTIDE SEQUENCE [LARGE SCALE GENOMIC DNA]</scope>
    <source>
        <strain evidence="2">ZL_2023a</strain>
    </source>
</reference>
<evidence type="ECO:0000256" key="1">
    <source>
        <dbReference type="SAM" id="MobiDB-lite"/>
    </source>
</evidence>
<evidence type="ECO:0000313" key="2">
    <source>
        <dbReference type="EMBL" id="KAK8722887.1"/>
    </source>
</evidence>
<feature type="region of interest" description="Disordered" evidence="1">
    <location>
        <begin position="55"/>
        <end position="75"/>
    </location>
</feature>
<dbReference type="EMBL" id="JARKIK010000093">
    <property type="protein sequence ID" value="KAK8722887.1"/>
    <property type="molecule type" value="Genomic_DNA"/>
</dbReference>